<keyword evidence="2" id="KW-0812">Transmembrane</keyword>
<gene>
    <name evidence="4" type="ORF">HCN56_03525</name>
</gene>
<dbReference type="RefSeq" id="WP_167967977.1">
    <property type="nucleotide sequence ID" value="NZ_BHZG01000595.1"/>
</dbReference>
<name>A0A7X6HXL2_9ACTN</name>
<evidence type="ECO:0000256" key="1">
    <source>
        <dbReference type="SAM" id="MobiDB-lite"/>
    </source>
</evidence>
<evidence type="ECO:0000313" key="4">
    <source>
        <dbReference type="EMBL" id="NJQ04676.1"/>
    </source>
</evidence>
<dbReference type="SUPFAM" id="SSF56219">
    <property type="entry name" value="DNase I-like"/>
    <property type="match status" value="1"/>
</dbReference>
<protein>
    <recommendedName>
        <fullName evidence="3">Endonuclease/exonuclease/phosphatase domain-containing protein</fullName>
    </recommendedName>
</protein>
<dbReference type="Proteomes" id="UP000578686">
    <property type="component" value="Unassembled WGS sequence"/>
</dbReference>
<dbReference type="EMBL" id="JAAVJD010000012">
    <property type="protein sequence ID" value="NJQ04676.1"/>
    <property type="molecule type" value="Genomic_DNA"/>
</dbReference>
<proteinExistence type="predicted"/>
<organism evidence="4 5">
    <name type="scientific">Streptomyces lonarensis</name>
    <dbReference type="NCBI Taxonomy" id="700599"/>
    <lineage>
        <taxon>Bacteria</taxon>
        <taxon>Bacillati</taxon>
        <taxon>Actinomycetota</taxon>
        <taxon>Actinomycetes</taxon>
        <taxon>Kitasatosporales</taxon>
        <taxon>Streptomycetaceae</taxon>
        <taxon>Streptomyces</taxon>
    </lineage>
</organism>
<feature type="transmembrane region" description="Helical" evidence="2">
    <location>
        <begin position="96"/>
        <end position="115"/>
    </location>
</feature>
<dbReference type="InterPro" id="IPR005135">
    <property type="entry name" value="Endo/exonuclease/phosphatase"/>
</dbReference>
<dbReference type="GO" id="GO:0003824">
    <property type="term" value="F:catalytic activity"/>
    <property type="evidence" value="ECO:0007669"/>
    <property type="project" value="InterPro"/>
</dbReference>
<dbReference type="InterPro" id="IPR036691">
    <property type="entry name" value="Endo/exonu/phosph_ase_sf"/>
</dbReference>
<feature type="domain" description="Endonuclease/exonuclease/phosphatase" evidence="3">
    <location>
        <begin position="128"/>
        <end position="329"/>
    </location>
</feature>
<keyword evidence="2" id="KW-1133">Transmembrane helix</keyword>
<comment type="caution">
    <text evidence="4">The sequence shown here is derived from an EMBL/GenBank/DDBJ whole genome shotgun (WGS) entry which is preliminary data.</text>
</comment>
<feature type="transmembrane region" description="Helical" evidence="2">
    <location>
        <begin position="38"/>
        <end position="56"/>
    </location>
</feature>
<evidence type="ECO:0000259" key="3">
    <source>
        <dbReference type="Pfam" id="PF03372"/>
    </source>
</evidence>
<feature type="transmembrane region" description="Helical" evidence="2">
    <location>
        <begin position="68"/>
        <end position="89"/>
    </location>
</feature>
<sequence length="338" mass="36253">MARTDTSAVAPAPDAGESGSEGRRASRWSDRTGRWRRGLVIAALALLTAAVMLLHSKLPNSVGNLGSLIQTFLPWFGLAVPVLLVCALIRRSLSAVAAITVTVMVWVNLFGGALLDKTGEGGALMVVSHNVDAHNQDPRGTARSLIDSETDILALQEIPEGQEELYDSELNDSYPFHSVQGTVGLWSRFPMGDSEEIDIGMGWPRAMRSTVETPQGVVAVYVAHLPSVRVEFRSGFTAGQRDRAASTLAEAISAEEHERIILLGDLNGTMNDRALAPLTSQMRSTQGATGRGFGFSFPAQFPMTRIDQILVRGVEPVSSWSLPATGSDHLPVAARIDP</sequence>
<dbReference type="Gene3D" id="3.60.10.10">
    <property type="entry name" value="Endonuclease/exonuclease/phosphatase"/>
    <property type="match status" value="1"/>
</dbReference>
<evidence type="ECO:0000256" key="2">
    <source>
        <dbReference type="SAM" id="Phobius"/>
    </source>
</evidence>
<accession>A0A7X6HXL2</accession>
<feature type="compositionally biased region" description="Basic and acidic residues" evidence="1">
    <location>
        <begin position="20"/>
        <end position="29"/>
    </location>
</feature>
<feature type="region of interest" description="Disordered" evidence="1">
    <location>
        <begin position="1"/>
        <end position="29"/>
    </location>
</feature>
<keyword evidence="2" id="KW-0472">Membrane</keyword>
<dbReference type="Pfam" id="PF03372">
    <property type="entry name" value="Exo_endo_phos"/>
    <property type="match status" value="1"/>
</dbReference>
<keyword evidence="5" id="KW-1185">Reference proteome</keyword>
<reference evidence="4 5" key="1">
    <citation type="submission" date="2020-03" db="EMBL/GenBank/DDBJ databases">
        <title>Draft genome of Streptomyces sp. ventii, isolated from the Axial Seamount in the Pacific Ocean, and resequencing of the two type strains Streptomyces lonarensis strain NCL 716 and Streptomyces bohaiensis strain 11A07.</title>
        <authorList>
            <person name="Loughran R.M."/>
            <person name="Pfannmuller K.M."/>
            <person name="Wasson B.J."/>
            <person name="Deadmond M.C."/>
            <person name="Paddock B.E."/>
            <person name="Koyack M.J."/>
            <person name="Gallegos D.A."/>
            <person name="Mitchell E.A."/>
            <person name="Ushijima B."/>
            <person name="Saw J.H."/>
            <person name="Mcphail K.L."/>
            <person name="Videau P."/>
        </authorList>
    </citation>
    <scope>NUCLEOTIDE SEQUENCE [LARGE SCALE GENOMIC DNA]</scope>
    <source>
        <strain evidence="4 5">NCL716</strain>
    </source>
</reference>
<evidence type="ECO:0000313" key="5">
    <source>
        <dbReference type="Proteomes" id="UP000578686"/>
    </source>
</evidence>
<dbReference type="AlphaFoldDB" id="A0A7X6HXL2"/>